<dbReference type="RefSeq" id="WP_404612404.1">
    <property type="nucleotide sequence ID" value="NZ_JADIKK010000008.1"/>
</dbReference>
<feature type="signal peptide" evidence="2">
    <location>
        <begin position="1"/>
        <end position="21"/>
    </location>
</feature>
<protein>
    <recommendedName>
        <fullName evidence="5">DUF3887 domain-containing protein</fullName>
    </recommendedName>
</protein>
<feature type="chain" id="PRO_5045891977" description="DUF3887 domain-containing protein" evidence="2">
    <location>
        <begin position="22"/>
        <end position="166"/>
    </location>
</feature>
<comment type="caution">
    <text evidence="3">The sequence shown here is derived from an EMBL/GenBank/DDBJ whole genome shotgun (WGS) entry which is preliminary data.</text>
</comment>
<dbReference type="EMBL" id="JADIKK010000008">
    <property type="protein sequence ID" value="MFK2876593.1"/>
    <property type="molecule type" value="Genomic_DNA"/>
</dbReference>
<evidence type="ECO:0000313" key="3">
    <source>
        <dbReference type="EMBL" id="MFK2876593.1"/>
    </source>
</evidence>
<feature type="region of interest" description="Disordered" evidence="1">
    <location>
        <begin position="20"/>
        <end position="52"/>
    </location>
</feature>
<accession>A0ABW8J309</accession>
<sequence length="166" mass="17388">MKQATHFIFPAMLLVFGSASAQQRAPAPQAPQPQQQSQPAQQEQPSQQAPLQVSAAQMASCGGVANKAITAMDKGDFDGATQAFAPQQKPSTDKLQQAWGSLTKQYGNPKSIGNADKGQLMQGDVIVLVPMKFDKGQVGAEAACSPGGQLVMLRFGQMPDATGSKS</sequence>
<dbReference type="Proteomes" id="UP001620339">
    <property type="component" value="Unassembled WGS sequence"/>
</dbReference>
<evidence type="ECO:0008006" key="5">
    <source>
        <dbReference type="Google" id="ProtNLM"/>
    </source>
</evidence>
<organism evidence="3 4">
    <name type="scientific">Rhodanobacter hydrolyticus</name>
    <dbReference type="NCBI Taxonomy" id="2250595"/>
    <lineage>
        <taxon>Bacteria</taxon>
        <taxon>Pseudomonadati</taxon>
        <taxon>Pseudomonadota</taxon>
        <taxon>Gammaproteobacteria</taxon>
        <taxon>Lysobacterales</taxon>
        <taxon>Rhodanobacteraceae</taxon>
        <taxon>Rhodanobacter</taxon>
    </lineage>
</organism>
<proteinExistence type="predicted"/>
<evidence type="ECO:0000256" key="2">
    <source>
        <dbReference type="SAM" id="SignalP"/>
    </source>
</evidence>
<reference evidence="3 4" key="1">
    <citation type="submission" date="2020-10" db="EMBL/GenBank/DDBJ databases">
        <title>Phylogeny of dyella-like bacteria.</title>
        <authorList>
            <person name="Fu J."/>
        </authorList>
    </citation>
    <scope>NUCLEOTIDE SEQUENCE [LARGE SCALE GENOMIC DNA]</scope>
    <source>
        <strain evidence="3 4">KACC 19113</strain>
    </source>
</reference>
<gene>
    <name evidence="3" type="ORF">ISP25_05885</name>
</gene>
<name>A0ABW8J309_9GAMM</name>
<keyword evidence="2" id="KW-0732">Signal</keyword>
<evidence type="ECO:0000256" key="1">
    <source>
        <dbReference type="SAM" id="MobiDB-lite"/>
    </source>
</evidence>
<dbReference type="Gene3D" id="3.10.450.590">
    <property type="match status" value="1"/>
</dbReference>
<keyword evidence="4" id="KW-1185">Reference proteome</keyword>
<evidence type="ECO:0000313" key="4">
    <source>
        <dbReference type="Proteomes" id="UP001620339"/>
    </source>
</evidence>